<evidence type="ECO:0000256" key="1">
    <source>
        <dbReference type="SAM" id="MobiDB-lite"/>
    </source>
</evidence>
<sequence length="296" mass="32968">MLQVGNISAWVSIDGIELTQYSIENYGFESSCWIASEVGKKFAVHWKYESLPCDLRAAVYIDGQKCDSILSSRSRLPKERYVDAVPTSGKSERPLMFSVPNTTDDEEYLAMTNPVTGEIKVEVHECEITAEVEFENSNSHFTGAGKVHEKSKKALGHQVGLGEERISRSHDRVEVDDGDKVATFLFRYRPIEFLQADGIAPSAVTDNSSQASSSRKRSAPTDDSVMGDSESQNDEEIKALQETELQLQSQLRAVQEQLNKRRKTAKIKSEVGVKMEPGLVKWESDVSLDGEIIDLT</sequence>
<evidence type="ECO:0000313" key="3">
    <source>
        <dbReference type="EMBL" id="KAK7461824.1"/>
    </source>
</evidence>
<dbReference type="PANTHER" id="PTHR36223:SF1">
    <property type="entry name" value="TRANSCRIPTION ELONGATION FACTOR EAF N-TERMINAL DOMAIN-CONTAINING PROTEIN"/>
    <property type="match status" value="1"/>
</dbReference>
<dbReference type="Pfam" id="PF25534">
    <property type="entry name" value="DUF7918"/>
    <property type="match status" value="1"/>
</dbReference>
<reference evidence="3 4" key="1">
    <citation type="submission" date="2024-01" db="EMBL/GenBank/DDBJ databases">
        <title>A draft genome for the cacao thread blight pathogen Marasmiellus scandens.</title>
        <authorList>
            <person name="Baruah I.K."/>
            <person name="Leung J."/>
            <person name="Bukari Y."/>
            <person name="Amoako-Attah I."/>
            <person name="Meinhardt L.W."/>
            <person name="Bailey B.A."/>
            <person name="Cohen S.P."/>
        </authorList>
    </citation>
    <scope>NUCLEOTIDE SEQUENCE [LARGE SCALE GENOMIC DNA]</scope>
    <source>
        <strain evidence="3 4">GH-19</strain>
    </source>
</reference>
<keyword evidence="4" id="KW-1185">Reference proteome</keyword>
<evidence type="ECO:0000313" key="4">
    <source>
        <dbReference type="Proteomes" id="UP001498398"/>
    </source>
</evidence>
<evidence type="ECO:0000259" key="2">
    <source>
        <dbReference type="Pfam" id="PF25534"/>
    </source>
</evidence>
<dbReference type="InterPro" id="IPR057678">
    <property type="entry name" value="DUF7918"/>
</dbReference>
<dbReference type="PANTHER" id="PTHR36223">
    <property type="entry name" value="BETA-LACTAMASE-TYPE TRANSPEPTIDASE FOLD DOMAIN CONTAINING PROTEIN"/>
    <property type="match status" value="1"/>
</dbReference>
<proteinExistence type="predicted"/>
<protein>
    <recommendedName>
        <fullName evidence="2">DUF7918 domain-containing protein</fullName>
    </recommendedName>
</protein>
<feature type="domain" description="DUF7918" evidence="2">
    <location>
        <begin position="8"/>
        <end position="201"/>
    </location>
</feature>
<comment type="caution">
    <text evidence="3">The sequence shown here is derived from an EMBL/GenBank/DDBJ whole genome shotgun (WGS) entry which is preliminary data.</text>
</comment>
<organism evidence="3 4">
    <name type="scientific">Marasmiellus scandens</name>
    <dbReference type="NCBI Taxonomy" id="2682957"/>
    <lineage>
        <taxon>Eukaryota</taxon>
        <taxon>Fungi</taxon>
        <taxon>Dikarya</taxon>
        <taxon>Basidiomycota</taxon>
        <taxon>Agaricomycotina</taxon>
        <taxon>Agaricomycetes</taxon>
        <taxon>Agaricomycetidae</taxon>
        <taxon>Agaricales</taxon>
        <taxon>Marasmiineae</taxon>
        <taxon>Omphalotaceae</taxon>
        <taxon>Marasmiellus</taxon>
    </lineage>
</organism>
<gene>
    <name evidence="3" type="ORF">VKT23_008255</name>
</gene>
<name>A0ABR1JNW2_9AGAR</name>
<feature type="region of interest" description="Disordered" evidence="1">
    <location>
        <begin position="203"/>
        <end position="235"/>
    </location>
</feature>
<dbReference type="Proteomes" id="UP001498398">
    <property type="component" value="Unassembled WGS sequence"/>
</dbReference>
<dbReference type="EMBL" id="JBANRG010000012">
    <property type="protein sequence ID" value="KAK7461824.1"/>
    <property type="molecule type" value="Genomic_DNA"/>
</dbReference>
<accession>A0ABR1JNW2</accession>